<name>A0A372MA09_9ACTN</name>
<comment type="caution">
    <text evidence="1">The sequence shown here is derived from an EMBL/GenBank/DDBJ whole genome shotgun (WGS) entry which is preliminary data.</text>
</comment>
<sequence length="87" mass="9256">MQEDAVLDGADVFAGICRACDLPMLNRVDPYGDLILTSQDMPELLADIDVVVGAGVAEAERSVLAAVRALAQRCVEESSLELHLEGD</sequence>
<proteinExistence type="predicted"/>
<gene>
    <name evidence="1" type="ORF">DY218_05745</name>
</gene>
<reference evidence="1 2" key="1">
    <citation type="submission" date="2018-08" db="EMBL/GenBank/DDBJ databases">
        <title>Isolation, diversity and antifungal activity of Actinobacteria from wheat.</title>
        <authorList>
            <person name="Han C."/>
        </authorList>
    </citation>
    <scope>NUCLEOTIDE SEQUENCE [LARGE SCALE GENOMIC DNA]</scope>
    <source>
        <strain evidence="1 2">NEAU-YY421</strain>
    </source>
</reference>
<accession>A0A372MA09</accession>
<keyword evidence="2" id="KW-1185">Reference proteome</keyword>
<protein>
    <submittedName>
        <fullName evidence="1">Uncharacterized protein</fullName>
    </submittedName>
</protein>
<organism evidence="1 2">
    <name type="scientific">Streptomyces triticagri</name>
    <dbReference type="NCBI Taxonomy" id="2293568"/>
    <lineage>
        <taxon>Bacteria</taxon>
        <taxon>Bacillati</taxon>
        <taxon>Actinomycetota</taxon>
        <taxon>Actinomycetes</taxon>
        <taxon>Kitasatosporales</taxon>
        <taxon>Streptomycetaceae</taxon>
        <taxon>Streptomyces</taxon>
    </lineage>
</organism>
<evidence type="ECO:0000313" key="2">
    <source>
        <dbReference type="Proteomes" id="UP000263094"/>
    </source>
</evidence>
<dbReference type="Proteomes" id="UP000263094">
    <property type="component" value="Unassembled WGS sequence"/>
</dbReference>
<dbReference type="AlphaFoldDB" id="A0A372MA09"/>
<evidence type="ECO:0000313" key="1">
    <source>
        <dbReference type="EMBL" id="RFU87756.1"/>
    </source>
</evidence>
<dbReference type="EMBL" id="QUAK01000025">
    <property type="protein sequence ID" value="RFU87756.1"/>
    <property type="molecule type" value="Genomic_DNA"/>
</dbReference>